<name>A0A2S4PQA9_9PEZI</name>
<dbReference type="InterPro" id="IPR012919">
    <property type="entry name" value="SUN_dom"/>
</dbReference>
<evidence type="ECO:0000259" key="7">
    <source>
        <dbReference type="PROSITE" id="PS51469"/>
    </source>
</evidence>
<feature type="region of interest" description="Disordered" evidence="5">
    <location>
        <begin position="1"/>
        <end position="46"/>
    </location>
</feature>
<dbReference type="InterPro" id="IPR045119">
    <property type="entry name" value="SUN1-5"/>
</dbReference>
<gene>
    <name evidence="8" type="ORF">EPUL_003620</name>
</gene>
<evidence type="ECO:0000256" key="1">
    <source>
        <dbReference type="ARBA" id="ARBA00004370"/>
    </source>
</evidence>
<keyword evidence="3 6" id="KW-1133">Transmembrane helix</keyword>
<dbReference type="OrthoDB" id="342281at2759"/>
<dbReference type="GO" id="GO:0034993">
    <property type="term" value="C:meiotic nuclear membrane microtubule tethering complex"/>
    <property type="evidence" value="ECO:0007669"/>
    <property type="project" value="TreeGrafter"/>
</dbReference>
<proteinExistence type="predicted"/>
<dbReference type="Proteomes" id="UP000237438">
    <property type="component" value="Unassembled WGS sequence"/>
</dbReference>
<dbReference type="GO" id="GO:0043495">
    <property type="term" value="F:protein-membrane adaptor activity"/>
    <property type="evidence" value="ECO:0007669"/>
    <property type="project" value="TreeGrafter"/>
</dbReference>
<evidence type="ECO:0000256" key="2">
    <source>
        <dbReference type="ARBA" id="ARBA00022692"/>
    </source>
</evidence>
<dbReference type="PROSITE" id="PS51469">
    <property type="entry name" value="SUN"/>
    <property type="match status" value="1"/>
</dbReference>
<organism evidence="8 9">
    <name type="scientific">Erysiphe pulchra</name>
    <dbReference type="NCBI Taxonomy" id="225359"/>
    <lineage>
        <taxon>Eukaryota</taxon>
        <taxon>Fungi</taxon>
        <taxon>Dikarya</taxon>
        <taxon>Ascomycota</taxon>
        <taxon>Pezizomycotina</taxon>
        <taxon>Leotiomycetes</taxon>
        <taxon>Erysiphales</taxon>
        <taxon>Erysiphaceae</taxon>
        <taxon>Erysiphe</taxon>
    </lineage>
</organism>
<feature type="compositionally biased region" description="Polar residues" evidence="5">
    <location>
        <begin position="8"/>
        <end position="31"/>
    </location>
</feature>
<accession>A0A2S4PQA9</accession>
<sequence length="657" mass="73895">MVTRRTTRSSSKALSSRENSPTVSVADTSQAPILGRPRRSLNTPLPAVGLKASTAYGTNNNALSTRVAAPKTDSDMKILLRDILKPEKDGVTSARQSLSPSVSMPFKGRESSRTTPERSFEMESKIFKGAGLESSEVDSEEHYPVNPDDRSSSRETSSDESTCEENDVDSRNFACRSNSSDPHVEPDRDLNTFGLFKYIDTLIDSVSIWKFSLILASITLLIFMPILKNLKSSIPVLTKNLPNITARVLPFNENTLISQRLSKLEVEVSRLLKSTTVNPRTIKILEDILPHAIVMKSKDGKLQISQEFWLALREKILADGNLNHIQIGMSHSVERDSNLTSEKSWENLIEQNYQKLKQLEDKHLTDRFPQLLRENSIVNRNQVIELFQQNWERNIPQIDEKLNEISFEIKHSIQNKKLKLSSLSNQDLKRLGEELSKYFPYAQLQAAAHVNIHSATVHSTMKINHFTTYTGAIIDAEKTSSNYQFPSQAKIGIFGRGMRYLMGNPVPVPNPPEIALAPWDEAGQCWCTPAQNDGGFGPSLGVILGNKIYPEEVVIENIQSSLSLEPGSAPKMLEIFAEIEDPENRSLIRQQSQKQFSNLSHDLDYKLNNYVRIAAWVYKLDSPYNTQVHEVPLDLKAFGVGTSKLFLRIISNWANDK</sequence>
<evidence type="ECO:0000256" key="3">
    <source>
        <dbReference type="ARBA" id="ARBA00022989"/>
    </source>
</evidence>
<evidence type="ECO:0000256" key="5">
    <source>
        <dbReference type="SAM" id="MobiDB-lite"/>
    </source>
</evidence>
<dbReference type="AlphaFoldDB" id="A0A2S4PQA9"/>
<reference evidence="8 9" key="1">
    <citation type="submission" date="2017-10" db="EMBL/GenBank/DDBJ databases">
        <title>Development of genomic resources for the powdery mildew, Erysiphe pulchra.</title>
        <authorList>
            <person name="Wadl P.A."/>
            <person name="Mack B.M."/>
            <person name="Moore G."/>
            <person name="Beltz S.B."/>
        </authorList>
    </citation>
    <scope>NUCLEOTIDE SEQUENCE [LARGE SCALE GENOMIC DNA]</scope>
    <source>
        <strain evidence="8">Cflorida</strain>
    </source>
</reference>
<feature type="compositionally biased region" description="Basic and acidic residues" evidence="5">
    <location>
        <begin position="140"/>
        <end position="157"/>
    </location>
</feature>
<feature type="transmembrane region" description="Helical" evidence="6">
    <location>
        <begin position="207"/>
        <end position="227"/>
    </location>
</feature>
<dbReference type="PANTHER" id="PTHR12911">
    <property type="entry name" value="SAD1/UNC-84-LIKE PROTEIN-RELATED"/>
    <property type="match status" value="1"/>
</dbReference>
<comment type="subcellular location">
    <subcellularLocation>
        <location evidence="1">Membrane</location>
    </subcellularLocation>
</comment>
<dbReference type="STRING" id="225359.A0A2S4PQA9"/>
<keyword evidence="9" id="KW-1185">Reference proteome</keyword>
<keyword evidence="2 6" id="KW-0812">Transmembrane</keyword>
<feature type="domain" description="SUN" evidence="7">
    <location>
        <begin position="471"/>
        <end position="657"/>
    </location>
</feature>
<dbReference type="EMBL" id="PEDP01001127">
    <property type="protein sequence ID" value="POS84208.1"/>
    <property type="molecule type" value="Genomic_DNA"/>
</dbReference>
<dbReference type="Gene3D" id="2.60.120.260">
    <property type="entry name" value="Galactose-binding domain-like"/>
    <property type="match status" value="1"/>
</dbReference>
<protein>
    <recommendedName>
        <fullName evidence="7">SUN domain-containing protein</fullName>
    </recommendedName>
</protein>
<feature type="compositionally biased region" description="Polar residues" evidence="5">
    <location>
        <begin position="93"/>
        <end position="102"/>
    </location>
</feature>
<evidence type="ECO:0000313" key="8">
    <source>
        <dbReference type="EMBL" id="POS84208.1"/>
    </source>
</evidence>
<keyword evidence="4 6" id="KW-0472">Membrane</keyword>
<dbReference type="PANTHER" id="PTHR12911:SF8">
    <property type="entry name" value="KLAROID PROTEIN-RELATED"/>
    <property type="match status" value="1"/>
</dbReference>
<feature type="region of interest" description="Disordered" evidence="5">
    <location>
        <begin position="88"/>
        <end position="184"/>
    </location>
</feature>
<evidence type="ECO:0000313" key="9">
    <source>
        <dbReference type="Proteomes" id="UP000237438"/>
    </source>
</evidence>
<evidence type="ECO:0000256" key="4">
    <source>
        <dbReference type="ARBA" id="ARBA00023136"/>
    </source>
</evidence>
<comment type="caution">
    <text evidence="8">The sequence shown here is derived from an EMBL/GenBank/DDBJ whole genome shotgun (WGS) entry which is preliminary data.</text>
</comment>
<feature type="compositionally biased region" description="Basic and acidic residues" evidence="5">
    <location>
        <begin position="107"/>
        <end position="126"/>
    </location>
</feature>
<feature type="non-terminal residue" evidence="8">
    <location>
        <position position="657"/>
    </location>
</feature>
<evidence type="ECO:0000256" key="6">
    <source>
        <dbReference type="SAM" id="Phobius"/>
    </source>
</evidence>